<keyword evidence="2" id="KW-1185">Reference proteome</keyword>
<sequence>MSERAAPFYCPYCGEEDLRPSERETARGAGAAWECTSCGRDFALTFLGVRAVAPPSGHRTEGGTTA</sequence>
<protein>
    <recommendedName>
        <fullName evidence="3">Insertion element protein</fullName>
    </recommendedName>
</protein>
<dbReference type="RefSeq" id="WP_260218209.1">
    <property type="nucleotide sequence ID" value="NZ_JAJAGO010000005.1"/>
</dbReference>
<dbReference type="Proteomes" id="UP001156389">
    <property type="component" value="Unassembled WGS sequence"/>
</dbReference>
<evidence type="ECO:0008006" key="3">
    <source>
        <dbReference type="Google" id="ProtNLM"/>
    </source>
</evidence>
<dbReference type="EMBL" id="JAJAGO010000005">
    <property type="protein sequence ID" value="MCT2590904.1"/>
    <property type="molecule type" value="Genomic_DNA"/>
</dbReference>
<gene>
    <name evidence="1" type="ORF">LHJ74_13450</name>
</gene>
<organism evidence="1 2">
    <name type="scientific">Streptomyces gossypii</name>
    <dbReference type="NCBI Taxonomy" id="2883101"/>
    <lineage>
        <taxon>Bacteria</taxon>
        <taxon>Bacillati</taxon>
        <taxon>Actinomycetota</taxon>
        <taxon>Actinomycetes</taxon>
        <taxon>Kitasatosporales</taxon>
        <taxon>Streptomycetaceae</taxon>
        <taxon>Streptomyces</taxon>
    </lineage>
</organism>
<proteinExistence type="predicted"/>
<evidence type="ECO:0000313" key="2">
    <source>
        <dbReference type="Proteomes" id="UP001156389"/>
    </source>
</evidence>
<reference evidence="1 2" key="1">
    <citation type="submission" date="2021-10" db="EMBL/GenBank/DDBJ databases">
        <title>Streptomyces gossypii sp. nov., isolated from soil collected from cotton field.</title>
        <authorList>
            <person name="Ge X."/>
            <person name="Chen X."/>
            <person name="Liu W."/>
        </authorList>
    </citation>
    <scope>NUCLEOTIDE SEQUENCE [LARGE SCALE GENOMIC DNA]</scope>
    <source>
        <strain evidence="1 2">N2-109</strain>
    </source>
</reference>
<evidence type="ECO:0000313" key="1">
    <source>
        <dbReference type="EMBL" id="MCT2590904.1"/>
    </source>
</evidence>
<accession>A0ABT2JUD9</accession>
<name>A0ABT2JUD9_9ACTN</name>
<comment type="caution">
    <text evidence="1">The sequence shown here is derived from an EMBL/GenBank/DDBJ whole genome shotgun (WGS) entry which is preliminary data.</text>
</comment>